<keyword evidence="1" id="KW-0614">Plasmid</keyword>
<dbReference type="Pfam" id="PF09228">
    <property type="entry name" value="Prok-TraM"/>
    <property type="match status" value="1"/>
</dbReference>
<gene>
    <name evidence="1" type="ORF">AA2016_6512</name>
    <name evidence="2" type="ORF">FHS67_005226</name>
</gene>
<keyword evidence="4" id="KW-1185">Reference proteome</keyword>
<reference evidence="2 4" key="2">
    <citation type="submission" date="2020-08" db="EMBL/GenBank/DDBJ databases">
        <title>Genomic Encyclopedia of Type Strains, Phase IV (KMG-IV): sequencing the most valuable type-strain genomes for metagenomic binning, comparative biology and taxonomic classification.</title>
        <authorList>
            <person name="Goeker M."/>
        </authorList>
    </citation>
    <scope>NUCLEOTIDE SEQUENCE [LARGE SCALE GENOMIC DNA]</scope>
    <source>
        <strain evidence="2 4">DSM 10368</strain>
    </source>
</reference>
<dbReference type="AlphaFoldDB" id="A0AAC9ATP5"/>
<evidence type="ECO:0000313" key="3">
    <source>
        <dbReference type="Proteomes" id="UP000075755"/>
    </source>
</evidence>
<evidence type="ECO:0000313" key="2">
    <source>
        <dbReference type="EMBL" id="MBB3708884.1"/>
    </source>
</evidence>
<dbReference type="Proteomes" id="UP000577697">
    <property type="component" value="Unassembled WGS sequence"/>
</dbReference>
<sequence>MPDDEKGYVQPEHKLVLRPIVGLTENLPKSDLEQITIQAIKTHRRLRDLAEARQDEWHAIEAGDPSAKAARSAHIVYVTAMIGMHAQQTVLSTLLDVLGYIPSVPGD</sequence>
<dbReference type="InterPro" id="IPR036336">
    <property type="entry name" value="Tscrpt_rep_TraM_sf"/>
</dbReference>
<dbReference type="KEGG" id="aak:AA2016_6512"/>
<organism evidence="1 3">
    <name type="scientific">Aminobacter aminovorans</name>
    <name type="common">Chelatobacter heintzii</name>
    <dbReference type="NCBI Taxonomy" id="83263"/>
    <lineage>
        <taxon>Bacteria</taxon>
        <taxon>Pseudomonadati</taxon>
        <taxon>Pseudomonadota</taxon>
        <taxon>Alphaproteobacteria</taxon>
        <taxon>Hyphomicrobiales</taxon>
        <taxon>Phyllobacteriaceae</taxon>
        <taxon>Aminobacter</taxon>
    </lineage>
</organism>
<name>A0AAC9ATP5_AMIAI</name>
<accession>A0AAC9ATP5</accession>
<dbReference type="EMBL" id="CP015008">
    <property type="protein sequence ID" value="AMS45406.1"/>
    <property type="molecule type" value="Genomic_DNA"/>
</dbReference>
<dbReference type="SUPFAM" id="SSF109631">
    <property type="entry name" value="Transcriptional repressor TraM"/>
    <property type="match status" value="1"/>
</dbReference>
<dbReference type="InterPro" id="IPR015309">
    <property type="entry name" value="Tscrpt_rep_TraM"/>
</dbReference>
<evidence type="ECO:0000313" key="4">
    <source>
        <dbReference type="Proteomes" id="UP000577697"/>
    </source>
</evidence>
<proteinExistence type="predicted"/>
<dbReference type="RefSeq" id="WP_067969954.1">
    <property type="nucleotide sequence ID" value="NZ_CP015008.1"/>
</dbReference>
<dbReference type="EMBL" id="JACICB010000023">
    <property type="protein sequence ID" value="MBB3708884.1"/>
    <property type="molecule type" value="Genomic_DNA"/>
</dbReference>
<dbReference type="Proteomes" id="UP000075755">
    <property type="component" value="Plasmid pAA03"/>
</dbReference>
<dbReference type="Gene3D" id="1.10.287.160">
    <property type="entry name" value="HR1 repeat"/>
    <property type="match status" value="1"/>
</dbReference>
<dbReference type="GO" id="GO:0045892">
    <property type="term" value="P:negative regulation of DNA-templated transcription"/>
    <property type="evidence" value="ECO:0007669"/>
    <property type="project" value="InterPro"/>
</dbReference>
<evidence type="ECO:0000313" key="1">
    <source>
        <dbReference type="EMBL" id="AMS45406.1"/>
    </source>
</evidence>
<protein>
    <submittedName>
        <fullName evidence="1">Transcriptional repressor TraM</fullName>
    </submittedName>
</protein>
<reference evidence="1 3" key="1">
    <citation type="submission" date="2016-03" db="EMBL/GenBank/DDBJ databases">
        <title>Complete genome of Aminobacter aminovorans KCTC 2477.</title>
        <authorList>
            <person name="Kim K.M."/>
        </authorList>
    </citation>
    <scope>NUCLEOTIDE SEQUENCE [LARGE SCALE GENOMIC DNA]</scope>
    <source>
        <strain evidence="1 3">KCTC 2477</strain>
        <plasmid evidence="1 3">pAA03</plasmid>
    </source>
</reference>
<geneLocation type="plasmid" evidence="1 3">
    <name>pAA03</name>
</geneLocation>